<accession>E4X7D8</accession>
<dbReference type="Gene3D" id="1.20.5.370">
    <property type="match status" value="4"/>
</dbReference>
<evidence type="ECO:0000313" key="13">
    <source>
        <dbReference type="Proteomes" id="UP000001307"/>
    </source>
</evidence>
<dbReference type="GO" id="GO:0005737">
    <property type="term" value="C:cytoplasm"/>
    <property type="evidence" value="ECO:0007669"/>
    <property type="project" value="TreeGrafter"/>
</dbReference>
<feature type="compositionally biased region" description="Basic and acidic residues" evidence="10">
    <location>
        <begin position="966"/>
        <end position="994"/>
    </location>
</feature>
<evidence type="ECO:0000313" key="12">
    <source>
        <dbReference type="EMBL" id="CBY18610.1"/>
    </source>
</evidence>
<dbReference type="SUPFAM" id="SSF90257">
    <property type="entry name" value="Myosin rod fragments"/>
    <property type="match status" value="4"/>
</dbReference>
<evidence type="ECO:0000256" key="7">
    <source>
        <dbReference type="ARBA" id="ARBA00023203"/>
    </source>
</evidence>
<dbReference type="Gene3D" id="1.10.10.820">
    <property type="match status" value="1"/>
</dbReference>
<dbReference type="Proteomes" id="UP000001307">
    <property type="component" value="Unassembled WGS sequence"/>
</dbReference>
<feature type="region of interest" description="Actin-binding" evidence="8">
    <location>
        <begin position="496"/>
        <end position="518"/>
    </location>
</feature>
<evidence type="ECO:0000256" key="2">
    <source>
        <dbReference type="ARBA" id="ARBA00022741"/>
    </source>
</evidence>
<dbReference type="GO" id="GO:0051015">
    <property type="term" value="F:actin filament binding"/>
    <property type="evidence" value="ECO:0007669"/>
    <property type="project" value="TreeGrafter"/>
</dbReference>
<dbReference type="Pfam" id="PF00063">
    <property type="entry name" value="Myosin_head"/>
    <property type="match status" value="1"/>
</dbReference>
<dbReference type="GO" id="GO:0016459">
    <property type="term" value="C:myosin complex"/>
    <property type="evidence" value="ECO:0007669"/>
    <property type="project" value="UniProtKB-KW"/>
</dbReference>
<comment type="similarity">
    <text evidence="1 8">Belongs to the TRAFAC class myosin-kinesin ATPase superfamily. Myosin family.</text>
</comment>
<dbReference type="PRINTS" id="PR00193">
    <property type="entry name" value="MYOSINHEAVY"/>
</dbReference>
<feature type="coiled-coil region" evidence="9">
    <location>
        <begin position="1457"/>
        <end position="1765"/>
    </location>
</feature>
<proteinExistence type="inferred from homology"/>
<feature type="compositionally biased region" description="Polar residues" evidence="10">
    <location>
        <begin position="929"/>
        <end position="947"/>
    </location>
</feature>
<keyword evidence="2 8" id="KW-0547">Nucleotide-binding</keyword>
<dbReference type="Gene3D" id="1.20.120.720">
    <property type="entry name" value="Myosin VI head, motor domain, U50 subdomain"/>
    <property type="match status" value="1"/>
</dbReference>
<feature type="binding site" evidence="8">
    <location>
        <begin position="12"/>
        <end position="19"/>
    </location>
    <ligand>
        <name>ATP</name>
        <dbReference type="ChEBI" id="CHEBI:30616"/>
    </ligand>
</feature>
<dbReference type="EMBL" id="FN653028">
    <property type="protein sequence ID" value="CBY18610.1"/>
    <property type="molecule type" value="Genomic_DNA"/>
</dbReference>
<dbReference type="PANTHER" id="PTHR13140:SF857">
    <property type="entry name" value="MYOSIN-11"/>
    <property type="match status" value="1"/>
</dbReference>
<evidence type="ECO:0000256" key="3">
    <source>
        <dbReference type="ARBA" id="ARBA00022840"/>
    </source>
</evidence>
<keyword evidence="3 8" id="KW-0067">ATP-binding</keyword>
<reference evidence="12" key="1">
    <citation type="journal article" date="2010" name="Science">
        <title>Plasticity of animal genome architecture unmasked by rapid evolution of a pelagic tunicate.</title>
        <authorList>
            <person name="Denoeud F."/>
            <person name="Henriet S."/>
            <person name="Mungpakdee S."/>
            <person name="Aury J.M."/>
            <person name="Da Silva C."/>
            <person name="Brinkmann H."/>
            <person name="Mikhaleva J."/>
            <person name="Olsen L.C."/>
            <person name="Jubin C."/>
            <person name="Canestro C."/>
            <person name="Bouquet J.M."/>
            <person name="Danks G."/>
            <person name="Poulain J."/>
            <person name="Campsteijn C."/>
            <person name="Adamski M."/>
            <person name="Cross I."/>
            <person name="Yadetie F."/>
            <person name="Muffato M."/>
            <person name="Louis A."/>
            <person name="Butcher S."/>
            <person name="Tsagkogeorga G."/>
            <person name="Konrad A."/>
            <person name="Singh S."/>
            <person name="Jensen M.F."/>
            <person name="Cong E.H."/>
            <person name="Eikeseth-Otteraa H."/>
            <person name="Noel B."/>
            <person name="Anthouard V."/>
            <person name="Porcel B.M."/>
            <person name="Kachouri-Lafond R."/>
            <person name="Nishino A."/>
            <person name="Ugolini M."/>
            <person name="Chourrout P."/>
            <person name="Nishida H."/>
            <person name="Aasland R."/>
            <person name="Huzurbazar S."/>
            <person name="Westhof E."/>
            <person name="Delsuc F."/>
            <person name="Lehrach H."/>
            <person name="Reinhardt R."/>
            <person name="Weissenbach J."/>
            <person name="Roy S.W."/>
            <person name="Artiguenave F."/>
            <person name="Postlethwait J.H."/>
            <person name="Manak J.R."/>
            <person name="Thompson E.M."/>
            <person name="Jaillon O."/>
            <person name="Du Pasquier L."/>
            <person name="Boudinot P."/>
            <person name="Liberles D.A."/>
            <person name="Volff J.N."/>
            <person name="Philippe H."/>
            <person name="Lenhard B."/>
            <person name="Roest Crollius H."/>
            <person name="Wincker P."/>
            <person name="Chourrout D."/>
        </authorList>
    </citation>
    <scope>NUCLEOTIDE SEQUENCE [LARGE SCALE GENOMIC DNA]</scope>
</reference>
<dbReference type="GO" id="GO:0016020">
    <property type="term" value="C:membrane"/>
    <property type="evidence" value="ECO:0007669"/>
    <property type="project" value="TreeGrafter"/>
</dbReference>
<keyword evidence="13" id="KW-1185">Reference proteome</keyword>
<dbReference type="InterPro" id="IPR014751">
    <property type="entry name" value="XRCC4-like_C"/>
</dbReference>
<dbReference type="InParanoid" id="E4X7D8"/>
<dbReference type="Gene3D" id="1.20.5.4820">
    <property type="match status" value="1"/>
</dbReference>
<organism evidence="12">
    <name type="scientific">Oikopleura dioica</name>
    <name type="common">Tunicate</name>
    <dbReference type="NCBI Taxonomy" id="34765"/>
    <lineage>
        <taxon>Eukaryota</taxon>
        <taxon>Metazoa</taxon>
        <taxon>Chordata</taxon>
        <taxon>Tunicata</taxon>
        <taxon>Appendicularia</taxon>
        <taxon>Copelata</taxon>
        <taxon>Oikopleuridae</taxon>
        <taxon>Oikopleura</taxon>
    </lineage>
</organism>
<evidence type="ECO:0000256" key="8">
    <source>
        <dbReference type="PROSITE-ProRule" id="PRU00782"/>
    </source>
</evidence>
<dbReference type="OrthoDB" id="312459at2759"/>
<dbReference type="FunFam" id="1.20.58.530:FF:000001">
    <property type="entry name" value="Myosin heavy chain"/>
    <property type="match status" value="1"/>
</dbReference>
<dbReference type="Gene3D" id="1.20.5.340">
    <property type="match status" value="4"/>
</dbReference>
<dbReference type="PANTHER" id="PTHR13140">
    <property type="entry name" value="MYOSIN"/>
    <property type="match status" value="1"/>
</dbReference>
<gene>
    <name evidence="12" type="ORF">GSOID_T00003472001</name>
</gene>
<keyword evidence="7 8" id="KW-0009">Actin-binding</keyword>
<dbReference type="InterPro" id="IPR036961">
    <property type="entry name" value="Kinesin_motor_dom_sf"/>
</dbReference>
<evidence type="ECO:0000256" key="1">
    <source>
        <dbReference type="ARBA" id="ARBA00008314"/>
    </source>
</evidence>
<dbReference type="Pfam" id="PF01576">
    <property type="entry name" value="Myosin_tail_1"/>
    <property type="match status" value="1"/>
</dbReference>
<dbReference type="GO" id="GO:0000146">
    <property type="term" value="F:microfilament motor activity"/>
    <property type="evidence" value="ECO:0007669"/>
    <property type="project" value="TreeGrafter"/>
</dbReference>
<feature type="coiled-coil region" evidence="9">
    <location>
        <begin position="1042"/>
        <end position="1097"/>
    </location>
</feature>
<dbReference type="FunFam" id="1.10.10.820:FF:000001">
    <property type="entry name" value="Myosin heavy chain"/>
    <property type="match status" value="1"/>
</dbReference>
<feature type="compositionally biased region" description="Basic and acidic residues" evidence="10">
    <location>
        <begin position="949"/>
        <end position="958"/>
    </location>
</feature>
<protein>
    <recommendedName>
        <fullName evidence="11">Myosin motor domain-containing protein</fullName>
    </recommendedName>
</protein>
<sequence>MNRHNQSMLITGESGAGKTVNTKRVIQYFAIVAALGSEKEAAADTGSKKGTLEDQIVAANPAMEAFGNAKTTRNDNSSRFGKFIRIHFGLTGKLASGDIDTYLLEKSRVIFQMKAERGFHIFYQICSNGKPEINELLVVSTDPLDYKFCAQGETKVKSINDKEELDATDESFDILGFTQEEKNAIYMITGSIMHSGNMLFKQKPREEQAEPDGTEHSDKACYLMGISSAEYLKALCSPRVKVGQEYVTKGQTVDQVYYGIGALCKAIFEKLFNWLVAVVNRALATNLPRNFYIGILDIAGFEIFDKNTFEQLCINYTNERLQQFFNHHMFILEQEEYKREGIDWVFIDFGMDLQACIDLIEKPLGIMSILEEECMFPKATDMTYKDKLYQTHLGKNANFMKPRPGVKRVFEAHFELKHYAGIVGYNVIDWLTKNKDPLNNSVVGLLKKSSHKVMQEVWATYMSAEDAMEQKKSGKGGKRQKGGSFQTVSALHRESLNRLITNLKSTEPHFVRCIIPNEIKKPGFMDNNLVLHQLRCNGVLEGIRICRKGFPSRVLYGEFLQRYKILNPNVVSSSEDELDSKKTSAKLMKDLPISVDNYKFGHTKLFFKAGIVGQLEDLRDDRVAAILTSIQTEMRYRLALKTYQKMVGRRDALNTIQSNIRAFVYLKDWEWMKIIFKIKPLISQAEDQKALQNLEKEFDEVKAKLEKEQKRRIELEELEEKVRQEKNDLEERLKGQNELLSEAEERCEVLIEQKIEIDGRLREFQERLEDEEEMNNEMVAKKRKLEDETSELKKDIDEIEVALAKIEKEKHATDNKLRNLQEEQQLLDEKIAAYQKEIKGISEAAKATMADLQVEEEKVSSMTRMKAKLEAQVDDLEITLDNEKKTRQDMERAKRKLEGDIRLTQENIMDLETDKQSHEEALKKAEFDISQSNMQFEDEQNNSSSLQKKIKELQGRVEEIEEELESERNGRARSEKTKNDLSRELEELSERLEEAGGATQAQADLNKRRDAEVIKARRAIEEQNLGHETAINLLRKKQSDQNTSLNETAEALVRTKQMLEKEKSETRTEIDEMQSNVEQLTKSKLNFERQIRSFEENKGDLATKYESNKRSLSELAIEKTKRDKETADLKRRIEELDANNTQILRSKSNSQQQLDDLKRNLDEEQKAKAALAQELANQKRDNDMLREQIEDEQEGKSEVGRTLGKSNCEVNVWRNKYEVDAIQRTEELEEAKKKLVGKVQTSEEHLETIQAKAASLEKTKIRLLGEVEELTAELERAQSHAANLDKKQRNFDKLLAEHKCKIEELTVDLAAAQKELRENDGELFTLKNATDEALDQLESARREKKILEEEVADAQDQLHEAQKIIHELEKTKRASDARRTVLQTQIEESEAQIEAEENKVLRLQVELNQRKQELDRKCAEKDEEADNLRRNGQRTIETLQAHLDSEIKARGEAVRQRKKMEIDFSELEMALKNTSRQADEAQRNMKGLQQEMKEKLNRLDDASRSKEELTENLVVSERRVQLAAAEIEELRAAVEQAERTRKQAESELLETSERASMLHVQNTALVNQKKKVEQTLETLRIEAEETMTAALETEDKAKQALTEAAIMAEELRKEQDQVNHLQRMKKNMETAVKELQHRLDEAEQVMLKGGKRLVKKMETRVTELEVELENENKKTSEVTKAQRKLERRLKEVIYHAEEDRKSVVRLQDLVDKLTAKSKNYKLQAEEAEENASINLGRYRKIQHEVDEARERAEIAENNLNKMRLQQTGK</sequence>
<keyword evidence="5 8" id="KW-0518">Myosin</keyword>
<dbReference type="FunFam" id="1.20.120.720:FF:000001">
    <property type="entry name" value="Myosin heavy chain, muscle"/>
    <property type="match status" value="1"/>
</dbReference>
<evidence type="ECO:0000256" key="6">
    <source>
        <dbReference type="ARBA" id="ARBA00023175"/>
    </source>
</evidence>
<feature type="coiled-coil region" evidence="9">
    <location>
        <begin position="1140"/>
        <end position="1431"/>
    </location>
</feature>
<feature type="domain" description="Myosin motor" evidence="11">
    <location>
        <begin position="1"/>
        <end position="620"/>
    </location>
</feature>
<dbReference type="SMART" id="SM00242">
    <property type="entry name" value="MYSc"/>
    <property type="match status" value="1"/>
</dbReference>
<dbReference type="SUPFAM" id="SSF52540">
    <property type="entry name" value="P-loop containing nucleoside triphosphate hydrolases"/>
    <property type="match status" value="1"/>
</dbReference>
<evidence type="ECO:0000256" key="4">
    <source>
        <dbReference type="ARBA" id="ARBA00023054"/>
    </source>
</evidence>
<dbReference type="InterPro" id="IPR001609">
    <property type="entry name" value="Myosin_head_motor_dom-like"/>
</dbReference>
<dbReference type="InterPro" id="IPR027417">
    <property type="entry name" value="P-loop_NTPase"/>
</dbReference>
<evidence type="ECO:0000256" key="9">
    <source>
        <dbReference type="SAM" id="Coils"/>
    </source>
</evidence>
<feature type="compositionally biased region" description="Basic and acidic residues" evidence="10">
    <location>
        <begin position="912"/>
        <end position="927"/>
    </location>
</feature>
<dbReference type="GO" id="GO:0007015">
    <property type="term" value="P:actin filament organization"/>
    <property type="evidence" value="ECO:0007669"/>
    <property type="project" value="TreeGrafter"/>
</dbReference>
<dbReference type="FunFam" id="1.20.5.370:FF:000001">
    <property type="entry name" value="Myosin heavy chain"/>
    <property type="match status" value="1"/>
</dbReference>
<dbReference type="CDD" id="cd01377">
    <property type="entry name" value="MYSc_class_II"/>
    <property type="match status" value="1"/>
</dbReference>
<evidence type="ECO:0000256" key="10">
    <source>
        <dbReference type="SAM" id="MobiDB-lite"/>
    </source>
</evidence>
<evidence type="ECO:0000259" key="11">
    <source>
        <dbReference type="PROSITE" id="PS51456"/>
    </source>
</evidence>
<keyword evidence="6 8" id="KW-0505">Motor protein</keyword>
<evidence type="ECO:0000256" key="5">
    <source>
        <dbReference type="ARBA" id="ARBA00023123"/>
    </source>
</evidence>
<dbReference type="Gene3D" id="1.20.58.530">
    <property type="match status" value="1"/>
</dbReference>
<feature type="region of interest" description="Disordered" evidence="10">
    <location>
        <begin position="911"/>
        <end position="1008"/>
    </location>
</feature>
<dbReference type="Gene3D" id="3.40.850.10">
    <property type="entry name" value="Kinesin motor domain"/>
    <property type="match status" value="1"/>
</dbReference>
<name>E4X7D8_OIKDI</name>
<keyword evidence="4 9" id="KW-0175">Coiled coil</keyword>
<dbReference type="InterPro" id="IPR002928">
    <property type="entry name" value="Myosin_tail"/>
</dbReference>
<dbReference type="GO" id="GO:0005524">
    <property type="term" value="F:ATP binding"/>
    <property type="evidence" value="ECO:0007669"/>
    <property type="project" value="UniProtKB-UniRule"/>
</dbReference>
<dbReference type="PROSITE" id="PS51456">
    <property type="entry name" value="MYOSIN_MOTOR"/>
    <property type="match status" value="1"/>
</dbReference>